<dbReference type="PANTHER" id="PTHR35326">
    <property type="entry name" value="PROTEIN PSBN"/>
    <property type="match status" value="1"/>
</dbReference>
<name>A0A1B7VUK0_APHFL</name>
<keyword evidence="5" id="KW-0793">Thylakoid</keyword>
<dbReference type="Proteomes" id="UP000092382">
    <property type="component" value="Unassembled WGS sequence"/>
</dbReference>
<accession>A0A1B7VUK0</accession>
<evidence type="ECO:0000256" key="1">
    <source>
        <dbReference type="ARBA" id="ARBA00004167"/>
    </source>
</evidence>
<sequence>MDLEPATVIGISFCAALVAITGMAIYTSFGPPSQQLDDPFDEHDD</sequence>
<dbReference type="PANTHER" id="PTHR35326:SF3">
    <property type="entry name" value="PROTEIN PSBN"/>
    <property type="match status" value="1"/>
</dbReference>
<dbReference type="STRING" id="1803587.GCA_001593825_01005"/>
<protein>
    <recommendedName>
        <fullName evidence="5">Protein PsbN</fullName>
    </recommendedName>
</protein>
<gene>
    <name evidence="5 6" type="primary">psbN</name>
    <name evidence="6" type="ORF">AN481_13930</name>
</gene>
<comment type="function">
    <text evidence="5">May play a role in photosystem I and II biogenesis.</text>
</comment>
<dbReference type="PATRIC" id="fig|1710894.3.peg.1031"/>
<comment type="similarity">
    <text evidence="5">Belongs to the PsbN family.</text>
</comment>
<dbReference type="GO" id="GO:0031676">
    <property type="term" value="C:plasma membrane-derived thylakoid membrane"/>
    <property type="evidence" value="ECO:0007669"/>
    <property type="project" value="UniProtKB-SubCell"/>
</dbReference>
<comment type="caution">
    <text evidence="6">The sequence shown here is derived from an EMBL/GenBank/DDBJ whole genome shotgun (WGS) entry which is preliminary data.</text>
</comment>
<evidence type="ECO:0000256" key="5">
    <source>
        <dbReference type="HAMAP-Rule" id="MF_00293"/>
    </source>
</evidence>
<dbReference type="Pfam" id="PF02468">
    <property type="entry name" value="PsbN"/>
    <property type="match status" value="1"/>
</dbReference>
<keyword evidence="3 5" id="KW-1133">Transmembrane helix</keyword>
<keyword evidence="2 5" id="KW-0812">Transmembrane</keyword>
<reference evidence="6 7" key="1">
    <citation type="submission" date="2015-09" db="EMBL/GenBank/DDBJ databases">
        <title>Whole genome shotgun sequence assembly of Aphanizomenon flos-aquae UKL13.</title>
        <authorList>
            <person name="Driscoll C."/>
        </authorList>
    </citation>
    <scope>NUCLEOTIDE SEQUENCE [LARGE SCALE GENOMIC DNA]</scope>
    <source>
        <strain evidence="6">MDT13</strain>
    </source>
</reference>
<evidence type="ECO:0000313" key="7">
    <source>
        <dbReference type="Proteomes" id="UP000092382"/>
    </source>
</evidence>
<proteinExistence type="inferred from homology"/>
<dbReference type="EMBL" id="LJOY01000048">
    <property type="protein sequence ID" value="OBQ24570.1"/>
    <property type="molecule type" value="Genomic_DNA"/>
</dbReference>
<evidence type="ECO:0000313" key="6">
    <source>
        <dbReference type="EMBL" id="OBQ24570.1"/>
    </source>
</evidence>
<keyword evidence="4 5" id="KW-0472">Membrane</keyword>
<comment type="subcellular location">
    <subcellularLocation>
        <location evidence="5">Cellular thylakoid membrane</location>
        <topology evidence="5">Single-pass membrane protein</topology>
    </subcellularLocation>
    <subcellularLocation>
        <location evidence="1">Membrane</location>
        <topology evidence="1">Single-pass membrane protein</topology>
    </subcellularLocation>
</comment>
<feature type="transmembrane region" description="Helical" evidence="5">
    <location>
        <begin position="6"/>
        <end position="26"/>
    </location>
</feature>
<organism evidence="6 7">
    <name type="scientific">Aphanizomenon flos-aquae LD13</name>
    <dbReference type="NCBI Taxonomy" id="1710894"/>
    <lineage>
        <taxon>Bacteria</taxon>
        <taxon>Bacillati</taxon>
        <taxon>Cyanobacteriota</taxon>
        <taxon>Cyanophyceae</taxon>
        <taxon>Nostocales</taxon>
        <taxon>Aphanizomenonaceae</taxon>
        <taxon>Aphanizomenon</taxon>
    </lineage>
</organism>
<dbReference type="InterPro" id="IPR003398">
    <property type="entry name" value="PSII_PsbN"/>
</dbReference>
<evidence type="ECO:0000256" key="4">
    <source>
        <dbReference type="ARBA" id="ARBA00023136"/>
    </source>
</evidence>
<dbReference type="AlphaFoldDB" id="A0A1B7VUK0"/>
<dbReference type="GO" id="GO:0015979">
    <property type="term" value="P:photosynthesis"/>
    <property type="evidence" value="ECO:0007669"/>
    <property type="project" value="InterPro"/>
</dbReference>
<evidence type="ECO:0000256" key="3">
    <source>
        <dbReference type="ARBA" id="ARBA00022989"/>
    </source>
</evidence>
<dbReference type="HAMAP" id="MF_00293">
    <property type="entry name" value="PSII_PsbN"/>
    <property type="match status" value="1"/>
</dbReference>
<comment type="caution">
    <text evidence="5">Originally thought to be a component of PSII; based on experiments in Synechocystis, N.tabacum and barley, and its absence from PSII in T.elongatus and T.vulcanus, this is probably not true.</text>
</comment>
<dbReference type="NCBIfam" id="NF009650">
    <property type="entry name" value="PRK13183.1"/>
    <property type="match status" value="1"/>
</dbReference>
<evidence type="ECO:0000256" key="2">
    <source>
        <dbReference type="ARBA" id="ARBA00022692"/>
    </source>
</evidence>